<dbReference type="EMBL" id="CP022530">
    <property type="protein sequence ID" value="ASP37898.1"/>
    <property type="molecule type" value="Genomic_DNA"/>
</dbReference>
<dbReference type="RefSeq" id="WP_094059107.1">
    <property type="nucleotide sequence ID" value="NZ_CP022530.1"/>
</dbReference>
<evidence type="ECO:0000313" key="4">
    <source>
        <dbReference type="Proteomes" id="UP000202440"/>
    </source>
</evidence>
<proteinExistence type="predicted"/>
<keyword evidence="2" id="KW-0732">Signal</keyword>
<evidence type="ECO:0000256" key="2">
    <source>
        <dbReference type="SAM" id="SignalP"/>
    </source>
</evidence>
<name>A0A222FFY0_9GAMM</name>
<gene>
    <name evidence="3" type="ORF">CHH28_04055</name>
</gene>
<keyword evidence="4" id="KW-1185">Reference proteome</keyword>
<accession>A0A222FFY0</accession>
<feature type="region of interest" description="Disordered" evidence="1">
    <location>
        <begin position="16"/>
        <end position="58"/>
    </location>
</feature>
<organism evidence="3 4">
    <name type="scientific">Bacterioplanes sanyensis</name>
    <dbReference type="NCBI Taxonomy" id="1249553"/>
    <lineage>
        <taxon>Bacteria</taxon>
        <taxon>Pseudomonadati</taxon>
        <taxon>Pseudomonadota</taxon>
        <taxon>Gammaproteobacteria</taxon>
        <taxon>Oceanospirillales</taxon>
        <taxon>Oceanospirillaceae</taxon>
        <taxon>Bacterioplanes</taxon>
    </lineage>
</organism>
<feature type="compositionally biased region" description="Low complexity" evidence="1">
    <location>
        <begin position="16"/>
        <end position="25"/>
    </location>
</feature>
<feature type="chain" id="PRO_5013256836" description="Lipoprotein" evidence="2">
    <location>
        <begin position="26"/>
        <end position="297"/>
    </location>
</feature>
<evidence type="ECO:0000256" key="1">
    <source>
        <dbReference type="SAM" id="MobiDB-lite"/>
    </source>
</evidence>
<evidence type="ECO:0000313" key="3">
    <source>
        <dbReference type="EMBL" id="ASP37898.1"/>
    </source>
</evidence>
<protein>
    <recommendedName>
        <fullName evidence="5">Lipoprotein</fullName>
    </recommendedName>
</protein>
<evidence type="ECO:0008006" key="5">
    <source>
        <dbReference type="Google" id="ProtNLM"/>
    </source>
</evidence>
<sequence>MKKPAMAIGLALALSACGGSSSSSSDGDPAVESQPATPDTSGGGGTSSPAPGADGELKNHDQVLFNTSHTAQLEGKQLTLKYLPEPGQGALAIIQSDDADMTLSVSSANSATDTGFVEALKKLKNPKQRWVYIPEDRVAEVEFTVESSQENSEFFFTLAKPSRSLLNMNESDFLLHIDGSKKGECNGQGPTHWQVIEQIVFNFSDGYRIDNSGNKRQLTKIGENLYVEDVVIDFKYKDALSTNQQLPKEVEVAYLYNDKENQVLVVGGERDFEHQGQRCTVLYNNDKHVYPIVELDD</sequence>
<feature type="signal peptide" evidence="2">
    <location>
        <begin position="1"/>
        <end position="25"/>
    </location>
</feature>
<reference evidence="3 4" key="1">
    <citation type="submission" date="2017-07" db="EMBL/GenBank/DDBJ databases">
        <title>Annotated genome sequence of Bacterioplanes sanyensis isolated from Red Sea.</title>
        <authorList>
            <person name="Rehman Z.U."/>
        </authorList>
    </citation>
    <scope>NUCLEOTIDE SEQUENCE [LARGE SCALE GENOMIC DNA]</scope>
    <source>
        <strain evidence="3 4">NV9</strain>
    </source>
</reference>
<dbReference type="PROSITE" id="PS51257">
    <property type="entry name" value="PROKAR_LIPOPROTEIN"/>
    <property type="match status" value="1"/>
</dbReference>
<dbReference type="KEGG" id="bsan:CHH28_04055"/>
<dbReference type="Proteomes" id="UP000202440">
    <property type="component" value="Chromosome"/>
</dbReference>
<dbReference type="AlphaFoldDB" id="A0A222FFY0"/>